<evidence type="ECO:0000256" key="6">
    <source>
        <dbReference type="ARBA" id="ARBA00023180"/>
    </source>
</evidence>
<dbReference type="AlphaFoldDB" id="A0A2K1RA17"/>
<evidence type="ECO:0000256" key="2">
    <source>
        <dbReference type="ARBA" id="ARBA00022614"/>
    </source>
</evidence>
<dbReference type="FunFam" id="3.80.10.10:FF:000041">
    <property type="entry name" value="LRR receptor-like serine/threonine-protein kinase ERECTA"/>
    <property type="match status" value="1"/>
</dbReference>
<dbReference type="STRING" id="3694.A0A2K1RA17"/>
<evidence type="ECO:0000256" key="3">
    <source>
        <dbReference type="ARBA" id="ARBA00022729"/>
    </source>
</evidence>
<dbReference type="InterPro" id="IPR032675">
    <property type="entry name" value="LRR_dom_sf"/>
</dbReference>
<keyword evidence="6" id="KW-0325">Glycoprotein</keyword>
<dbReference type="SUPFAM" id="SSF52058">
    <property type="entry name" value="L domain-like"/>
    <property type="match status" value="1"/>
</dbReference>
<evidence type="ECO:0000259" key="7">
    <source>
        <dbReference type="Pfam" id="PF23598"/>
    </source>
</evidence>
<proteinExistence type="predicted"/>
<dbReference type="InterPro" id="IPR055414">
    <property type="entry name" value="LRR_R13L4/SHOC2-like"/>
</dbReference>
<organism evidence="8">
    <name type="scientific">Populus trichocarpa</name>
    <name type="common">Western balsam poplar</name>
    <name type="synonym">Populus balsamifera subsp. trichocarpa</name>
    <dbReference type="NCBI Taxonomy" id="3694"/>
    <lineage>
        <taxon>Eukaryota</taxon>
        <taxon>Viridiplantae</taxon>
        <taxon>Streptophyta</taxon>
        <taxon>Embryophyta</taxon>
        <taxon>Tracheophyta</taxon>
        <taxon>Spermatophyta</taxon>
        <taxon>Magnoliopsida</taxon>
        <taxon>eudicotyledons</taxon>
        <taxon>Gunneridae</taxon>
        <taxon>Pentapetalae</taxon>
        <taxon>rosids</taxon>
        <taxon>fabids</taxon>
        <taxon>Malpighiales</taxon>
        <taxon>Salicaceae</taxon>
        <taxon>Saliceae</taxon>
        <taxon>Populus</taxon>
    </lineage>
</organism>
<dbReference type="Gene3D" id="3.80.10.10">
    <property type="entry name" value="Ribonuclease Inhibitor"/>
    <property type="match status" value="1"/>
</dbReference>
<keyword evidence="5" id="KW-0472">Membrane</keyword>
<keyword evidence="4" id="KW-0677">Repeat</keyword>
<name>A0A2K1RA17_POPTR</name>
<dbReference type="Pfam" id="PF23598">
    <property type="entry name" value="LRR_14"/>
    <property type="match status" value="1"/>
</dbReference>
<feature type="domain" description="Disease resistance R13L4/SHOC-2-like LRR" evidence="7">
    <location>
        <begin position="63"/>
        <end position="177"/>
    </location>
</feature>
<dbReference type="InParanoid" id="A0A2K1RA17"/>
<reference evidence="8" key="1">
    <citation type="journal article" date="2006" name="Science">
        <title>The genome of black cottonwood, Populus trichocarpa (Torr. &amp; Gray).</title>
        <authorList>
            <person name="Tuskan G.A."/>
            <person name="Difazio S."/>
            <person name="Jansson S."/>
            <person name="Bohlmann J."/>
            <person name="Grigoriev I."/>
            <person name="Hellsten U."/>
            <person name="Putnam N."/>
            <person name="Ralph S."/>
            <person name="Rombauts S."/>
            <person name="Salamov A."/>
            <person name="Schein J."/>
            <person name="Sterck L."/>
            <person name="Aerts A."/>
            <person name="Bhalerao R.R."/>
            <person name="Bhalerao R.P."/>
            <person name="Blaudez D."/>
            <person name="Boerjan W."/>
            <person name="Brun A."/>
            <person name="Brunner A."/>
            <person name="Busov V."/>
            <person name="Campbell M."/>
            <person name="Carlson J."/>
            <person name="Chalot M."/>
            <person name="Chapman J."/>
            <person name="Chen G.L."/>
            <person name="Cooper D."/>
            <person name="Coutinho P.M."/>
            <person name="Couturier J."/>
            <person name="Covert S."/>
            <person name="Cronk Q."/>
            <person name="Cunningham R."/>
            <person name="Davis J."/>
            <person name="Degroeve S."/>
            <person name="Dejardin A."/>
            <person name="Depamphilis C."/>
            <person name="Detter J."/>
            <person name="Dirks B."/>
            <person name="Dubchak I."/>
            <person name="Duplessis S."/>
            <person name="Ehlting J."/>
            <person name="Ellis B."/>
            <person name="Gendler K."/>
            <person name="Goodstein D."/>
            <person name="Gribskov M."/>
            <person name="Grimwood J."/>
            <person name="Groover A."/>
            <person name="Gunter L."/>
            <person name="Hamberger B."/>
            <person name="Heinze B."/>
            <person name="Helariutta Y."/>
            <person name="Henrissat B."/>
            <person name="Holligan D."/>
            <person name="Holt R."/>
            <person name="Huang W."/>
            <person name="Islam-Faridi N."/>
            <person name="Jones S."/>
            <person name="Jones-Rhoades M."/>
            <person name="Jorgensen R."/>
            <person name="Joshi C."/>
            <person name="Kangasjarvi J."/>
            <person name="Karlsson J."/>
            <person name="Kelleher C."/>
            <person name="Kirkpatrick R."/>
            <person name="Kirst M."/>
            <person name="Kohler A."/>
            <person name="Kalluri U."/>
            <person name="Larimer F."/>
            <person name="Leebens-Mack J."/>
            <person name="Leple J.C."/>
            <person name="Locascio P."/>
            <person name="Lou Y."/>
            <person name="Lucas S."/>
            <person name="Martin F."/>
            <person name="Montanini B."/>
            <person name="Napoli C."/>
            <person name="Nelson D.R."/>
            <person name="Nelson C."/>
            <person name="Nieminen K."/>
            <person name="Nilsson O."/>
            <person name="Pereda V."/>
            <person name="Peter G."/>
            <person name="Philippe R."/>
            <person name="Pilate G."/>
            <person name="Poliakov A."/>
            <person name="Razumovskaya J."/>
            <person name="Richardson P."/>
            <person name="Rinaldi C."/>
            <person name="Ritland K."/>
            <person name="Rouze P."/>
            <person name="Ryaboy D."/>
            <person name="Schmutz J."/>
            <person name="Schrader J."/>
            <person name="Segerman B."/>
            <person name="Shin H."/>
            <person name="Siddiqui A."/>
            <person name="Sterky F."/>
            <person name="Terry A."/>
            <person name="Tsai C.J."/>
            <person name="Uberbacher E."/>
            <person name="Unneberg P."/>
            <person name="Vahala J."/>
            <person name="Wall K."/>
            <person name="Wessler S."/>
            <person name="Yang G."/>
            <person name="Yin T."/>
            <person name="Douglas C."/>
            <person name="Marra M."/>
            <person name="Sandberg G."/>
            <person name="Van de Peer Y."/>
            <person name="Rokhsar D."/>
        </authorList>
    </citation>
    <scope>NUCLEOTIDE SEQUENCE [LARGE SCALE GENOMIC DNA]</scope>
    <source>
        <strain evidence="8">Nisqually-1</strain>
    </source>
</reference>
<dbReference type="GO" id="GO:0016020">
    <property type="term" value="C:membrane"/>
    <property type="evidence" value="ECO:0007669"/>
    <property type="project" value="UniProtKB-SubCell"/>
</dbReference>
<dbReference type="PANTHER" id="PTHR48006:SF66">
    <property type="entry name" value="PROTEIN KINASE DOMAIN-CONTAINING PROTEIN"/>
    <property type="match status" value="1"/>
</dbReference>
<evidence type="ECO:0000256" key="1">
    <source>
        <dbReference type="ARBA" id="ARBA00004479"/>
    </source>
</evidence>
<accession>A0A2K1RA17</accession>
<dbReference type="EMBL" id="KZ623342">
    <property type="protein sequence ID" value="PNS24130.1"/>
    <property type="molecule type" value="Genomic_DNA"/>
</dbReference>
<keyword evidence="3" id="KW-0732">Signal</keyword>
<dbReference type="InterPro" id="IPR051824">
    <property type="entry name" value="LRR_Rcpt-Like_S/T_Kinase"/>
</dbReference>
<evidence type="ECO:0000256" key="5">
    <source>
        <dbReference type="ARBA" id="ARBA00023136"/>
    </source>
</evidence>
<comment type="subcellular location">
    <subcellularLocation>
        <location evidence="1">Membrane</location>
        <topology evidence="1">Single-pass type I membrane protein</topology>
    </subcellularLocation>
</comment>
<protein>
    <recommendedName>
        <fullName evidence="7">Disease resistance R13L4/SHOC-2-like LRR domain-containing protein</fullName>
    </recommendedName>
</protein>
<dbReference type="PANTHER" id="PTHR48006">
    <property type="entry name" value="LEUCINE-RICH REPEAT-CONTAINING PROTEIN DDB_G0281931-RELATED"/>
    <property type="match status" value="1"/>
</dbReference>
<reference evidence="8" key="2">
    <citation type="submission" date="2017-07" db="EMBL/GenBank/DDBJ databases">
        <title>WGS assembly of Populus trichocarpa.</title>
        <authorList>
            <person name="Tuskan G."/>
            <person name="Difazio S."/>
            <person name="Jansson S."/>
            <person name="Bohlmann J."/>
            <person name="Grigoriev I."/>
            <person name="Hellsten U."/>
            <person name="Putnam N."/>
            <person name="Ralph S."/>
            <person name="Rombauts S."/>
            <person name="Salamov A."/>
            <person name="Schein J."/>
            <person name="Sterck L."/>
            <person name="Aerts A."/>
            <person name="Bhalerao R."/>
            <person name="Bhalerao R."/>
            <person name="Blaudez D."/>
            <person name="Boerjan W."/>
            <person name="Brun A."/>
            <person name="Brunner A."/>
            <person name="Busov V."/>
            <person name="Campbell M."/>
            <person name="Carlson J."/>
            <person name="Chalot M."/>
            <person name="Chapman J."/>
            <person name="Chen G."/>
            <person name="Cooper D."/>
            <person name="Coutinho P."/>
            <person name="Couturier J."/>
            <person name="Covert S."/>
            <person name="Cronk Q."/>
            <person name="Cunningham R."/>
            <person name="Davis J."/>
            <person name="Degroeve S."/>
            <person name="Dejardin A."/>
            <person name="Depamphilis C."/>
            <person name="Detter J."/>
            <person name="Dirks B."/>
            <person name="Dubchak I."/>
            <person name="Duplessis S."/>
            <person name="Ehlting J."/>
            <person name="Ellis B."/>
            <person name="Gendler K."/>
            <person name="Goodstein D."/>
            <person name="Gribskov M."/>
            <person name="Grimwood J."/>
            <person name="Groover A."/>
            <person name="Gunter L."/>
            <person name="Hamberger B."/>
            <person name="Heinze B."/>
            <person name="Helariutta Y."/>
            <person name="Henrissat B."/>
            <person name="Holligan D."/>
            <person name="Holt R."/>
            <person name="Huang W."/>
            <person name="Islam-Faridi N."/>
            <person name="Jones S."/>
            <person name="Jones-Rhoades M."/>
            <person name="Jorgensen R."/>
            <person name="Joshi C."/>
            <person name="Kangasjarvi J."/>
            <person name="Karlsson J."/>
            <person name="Kelleher C."/>
            <person name="Kirkpatrick R."/>
            <person name="Kirst M."/>
            <person name="Kohler A."/>
            <person name="Kalluri U."/>
            <person name="Larimer F."/>
            <person name="Leebens-Mack J."/>
            <person name="Leple J."/>
            <person name="Locascio P."/>
            <person name="Lou Y."/>
            <person name="Lucas S."/>
            <person name="Martin F."/>
            <person name="Montanini B."/>
            <person name="Napoli C."/>
            <person name="Nelson D."/>
            <person name="Nelson C."/>
            <person name="Nieminen K."/>
            <person name="Nilsson O."/>
            <person name="Pereda V."/>
            <person name="Peter G."/>
            <person name="Philippe R."/>
            <person name="Pilate G."/>
            <person name="Poliakov A."/>
            <person name="Razumovskaya J."/>
            <person name="Richardson P."/>
            <person name="Rinaldi C."/>
            <person name="Ritland K."/>
            <person name="Rouze P."/>
            <person name="Ryaboy D."/>
            <person name="Schmutz J."/>
            <person name="Schrader J."/>
            <person name="Segerman B."/>
            <person name="Shin H."/>
            <person name="Siddiqui A."/>
            <person name="Sterky F."/>
            <person name="Terry A."/>
            <person name="Tsai C."/>
            <person name="Uberbacher E."/>
            <person name="Unneberg P."/>
            <person name="Vahala J."/>
            <person name="Wall K."/>
            <person name="Wessler S."/>
            <person name="Yang G."/>
            <person name="Yin T."/>
            <person name="Douglas C."/>
            <person name="Marra M."/>
            <person name="Sandberg G."/>
            <person name="Van De Peer Y."/>
            <person name="Rokhsar D."/>
        </authorList>
    </citation>
    <scope>NUCLEOTIDE SEQUENCE</scope>
    <source>
        <strain evidence="8">Nisqually-1</strain>
    </source>
</reference>
<sequence length="261" mass="29456">MVLLHLFFCQQRWLPTPALLQQRWLPIVNGWCCPFAAHAMATTQHLTQLTNLLCSSLTANRLSGNIPAHLGSFTALAYLSLESNQFSGVVPPELGKLVNLKNLILSGNKLVGTLPEALAQIKDLKDFRVSDNNLNGTVPEFIGNWTQLQKLELYATGLQGPIPLAIFHLEKLSDLRIADMPGPEFQLPKKPIERKYLYVNCFITFHSKVEDMFCSELFNQPVTCCQGSEEYQFSWNNPRRRMESGKNTVKCELHSSPYICC</sequence>
<evidence type="ECO:0000256" key="4">
    <source>
        <dbReference type="ARBA" id="ARBA00022737"/>
    </source>
</evidence>
<evidence type="ECO:0000313" key="8">
    <source>
        <dbReference type="EMBL" id="PNS24130.1"/>
    </source>
</evidence>
<keyword evidence="2" id="KW-0433">Leucine-rich repeat</keyword>
<gene>
    <name evidence="8" type="ORF">POPTR_T008800</name>
</gene>